<dbReference type="SUPFAM" id="SSF140860">
    <property type="entry name" value="Pseudo ankyrin repeat-like"/>
    <property type="match status" value="1"/>
</dbReference>
<dbReference type="InterPro" id="IPR036770">
    <property type="entry name" value="Ankyrin_rpt-contain_sf"/>
</dbReference>
<dbReference type="PANTHER" id="PTHR24198">
    <property type="entry name" value="ANKYRIN REPEAT AND PROTEIN KINASE DOMAIN-CONTAINING PROTEIN"/>
    <property type="match status" value="1"/>
</dbReference>
<dbReference type="RefSeq" id="XP_001308625.1">
    <property type="nucleotide sequence ID" value="XM_001308624.1"/>
</dbReference>
<gene>
    <name evidence="3" type="ORF">TVAG_144440</name>
</gene>
<dbReference type="PANTHER" id="PTHR24198:SF165">
    <property type="entry name" value="ANKYRIN REPEAT-CONTAINING PROTEIN-RELATED"/>
    <property type="match status" value="1"/>
</dbReference>
<dbReference type="SMART" id="SM00248">
    <property type="entry name" value="ANK"/>
    <property type="match status" value="5"/>
</dbReference>
<name>A2FHD7_TRIV3</name>
<dbReference type="VEuPathDB" id="TrichDB:TVAGG3_0144080"/>
<dbReference type="InParanoid" id="A2FHD7"/>
<accession>A2FHD7</accession>
<dbReference type="SMR" id="A2FHD7"/>
<evidence type="ECO:0000313" key="4">
    <source>
        <dbReference type="Proteomes" id="UP000001542"/>
    </source>
</evidence>
<dbReference type="InterPro" id="IPR002110">
    <property type="entry name" value="Ankyrin_rpt"/>
</dbReference>
<dbReference type="Proteomes" id="UP000001542">
    <property type="component" value="Unassembled WGS sequence"/>
</dbReference>
<evidence type="ECO:0000256" key="1">
    <source>
        <dbReference type="ARBA" id="ARBA00022737"/>
    </source>
</evidence>
<dbReference type="EMBL" id="DS113793">
    <property type="protein sequence ID" value="EAX95695.1"/>
    <property type="molecule type" value="Genomic_DNA"/>
</dbReference>
<dbReference type="KEGG" id="tva:4753457"/>
<proteinExistence type="predicted"/>
<protein>
    <submittedName>
        <fullName evidence="3">Uncharacterized protein</fullName>
    </submittedName>
</protein>
<sequence>MDPIHNANNKTESQHVAFDLDTELLDELEQLWTNNVENFNISNLQLKIHHSFSIYRILDLLSFCLPKKFNEIAYACFKYYDSKKNENGKPDIFTLQSAITYDKLISYLIKKGLQLDSKSDKYNSWEFEGDIYLPPKDSIERAIINDNVEDFLSFDPNPKSVYEFLADAAYYGSTNIIKHIIALNQTDDIETWYKVFQLALVPLNLDIIRSISNLLDNDYISDIKSVKMVIKCHHNEFFHYLQENNDVHLDIKAAVLSYNFYTPFVITPEVIPIIIQSGNIMLMENIIDKIKPIDKEYIYTACECGNLEMFQFLMVNTPKNFFNNVTDQELIVKYTINSCNIKFIKFLYQIYPKLVLDNLQKIDSLIVAYNANNQKMKDFLEKNFSYNFSMGQEANDMTFLMNSCMRNDFNIFKYKKLKKSREIILFPDDEGNYEKNQGKSEEIPIDVGELNVTAIDKTGMTAISYCIDKNNRELLNCLLKMIAENDVELYKTAIVTDLQICIDAGLTQFFSEITGAIDHFAIENKGKPELNTEIFEFSKRENYYFYQIDNKWDCFILSCIAQDNWFFQEIIQSWTGKPYNVTIDGWTPLLIVLNNNDVTKFNLMQQANYKIEKKQVKPEKLNPLRIATQTTIQGAFEYVMDALPDDYKREIVNIEDESEFFPLFPAIKNKNMNMVKELLRLGANPDKANKNGVTSTFYAYMGSGQFYNSFLEAVKENAKYKK</sequence>
<evidence type="ECO:0000313" key="3">
    <source>
        <dbReference type="EMBL" id="EAX95695.1"/>
    </source>
</evidence>
<reference evidence="3" key="1">
    <citation type="submission" date="2006-10" db="EMBL/GenBank/DDBJ databases">
        <authorList>
            <person name="Amadeo P."/>
            <person name="Zhao Q."/>
            <person name="Wortman J."/>
            <person name="Fraser-Liggett C."/>
            <person name="Carlton J."/>
        </authorList>
    </citation>
    <scope>NUCLEOTIDE SEQUENCE</scope>
    <source>
        <strain evidence="3">G3</strain>
    </source>
</reference>
<dbReference type="AlphaFoldDB" id="A2FHD7"/>
<dbReference type="Gene3D" id="1.25.40.20">
    <property type="entry name" value="Ankyrin repeat-containing domain"/>
    <property type="match status" value="2"/>
</dbReference>
<keyword evidence="4" id="KW-1185">Reference proteome</keyword>
<keyword evidence="2" id="KW-0040">ANK repeat</keyword>
<dbReference type="VEuPathDB" id="TrichDB:TVAG_144440"/>
<dbReference type="SUPFAM" id="SSF48403">
    <property type="entry name" value="Ankyrin repeat"/>
    <property type="match status" value="1"/>
</dbReference>
<evidence type="ECO:0000256" key="2">
    <source>
        <dbReference type="ARBA" id="ARBA00023043"/>
    </source>
</evidence>
<keyword evidence="1" id="KW-0677">Repeat</keyword>
<reference evidence="3" key="2">
    <citation type="journal article" date="2007" name="Science">
        <title>Draft genome sequence of the sexually transmitted pathogen Trichomonas vaginalis.</title>
        <authorList>
            <person name="Carlton J.M."/>
            <person name="Hirt R.P."/>
            <person name="Silva J.C."/>
            <person name="Delcher A.L."/>
            <person name="Schatz M."/>
            <person name="Zhao Q."/>
            <person name="Wortman J.R."/>
            <person name="Bidwell S.L."/>
            <person name="Alsmark U.C.M."/>
            <person name="Besteiro S."/>
            <person name="Sicheritz-Ponten T."/>
            <person name="Noel C.J."/>
            <person name="Dacks J.B."/>
            <person name="Foster P.G."/>
            <person name="Simillion C."/>
            <person name="Van de Peer Y."/>
            <person name="Miranda-Saavedra D."/>
            <person name="Barton G.J."/>
            <person name="Westrop G.D."/>
            <person name="Mueller S."/>
            <person name="Dessi D."/>
            <person name="Fiori P.L."/>
            <person name="Ren Q."/>
            <person name="Paulsen I."/>
            <person name="Zhang H."/>
            <person name="Bastida-Corcuera F.D."/>
            <person name="Simoes-Barbosa A."/>
            <person name="Brown M.T."/>
            <person name="Hayes R.D."/>
            <person name="Mukherjee M."/>
            <person name="Okumura C.Y."/>
            <person name="Schneider R."/>
            <person name="Smith A.J."/>
            <person name="Vanacova S."/>
            <person name="Villalvazo M."/>
            <person name="Haas B.J."/>
            <person name="Pertea M."/>
            <person name="Feldblyum T.V."/>
            <person name="Utterback T.R."/>
            <person name="Shu C.L."/>
            <person name="Osoegawa K."/>
            <person name="de Jong P.J."/>
            <person name="Hrdy I."/>
            <person name="Horvathova L."/>
            <person name="Zubacova Z."/>
            <person name="Dolezal P."/>
            <person name="Malik S.B."/>
            <person name="Logsdon J.M. Jr."/>
            <person name="Henze K."/>
            <person name="Gupta A."/>
            <person name="Wang C.C."/>
            <person name="Dunne R.L."/>
            <person name="Upcroft J.A."/>
            <person name="Upcroft P."/>
            <person name="White O."/>
            <person name="Salzberg S.L."/>
            <person name="Tang P."/>
            <person name="Chiu C.-H."/>
            <person name="Lee Y.-S."/>
            <person name="Embley T.M."/>
            <person name="Coombs G.H."/>
            <person name="Mottram J.C."/>
            <person name="Tachezy J."/>
            <person name="Fraser-Liggett C.M."/>
            <person name="Johnson P.J."/>
        </authorList>
    </citation>
    <scope>NUCLEOTIDE SEQUENCE [LARGE SCALE GENOMIC DNA]</scope>
    <source>
        <strain evidence="3">G3</strain>
    </source>
</reference>
<organism evidence="3 4">
    <name type="scientific">Trichomonas vaginalis (strain ATCC PRA-98 / G3)</name>
    <dbReference type="NCBI Taxonomy" id="412133"/>
    <lineage>
        <taxon>Eukaryota</taxon>
        <taxon>Metamonada</taxon>
        <taxon>Parabasalia</taxon>
        <taxon>Trichomonadida</taxon>
        <taxon>Trichomonadidae</taxon>
        <taxon>Trichomonas</taxon>
    </lineage>
</organism>